<dbReference type="Proteomes" id="UP000279259">
    <property type="component" value="Unassembled WGS sequence"/>
</dbReference>
<gene>
    <name evidence="2" type="ORF">EHS25_005693</name>
</gene>
<dbReference type="AlphaFoldDB" id="A0A427XVV0"/>
<evidence type="ECO:0000256" key="1">
    <source>
        <dbReference type="SAM" id="MobiDB-lite"/>
    </source>
</evidence>
<reference evidence="2 3" key="1">
    <citation type="submission" date="2018-11" db="EMBL/GenBank/DDBJ databases">
        <title>Genome sequence of Saitozyma podzolica DSM 27192.</title>
        <authorList>
            <person name="Aliyu H."/>
            <person name="Gorte O."/>
            <person name="Ochsenreither K."/>
        </authorList>
    </citation>
    <scope>NUCLEOTIDE SEQUENCE [LARGE SCALE GENOMIC DNA]</scope>
    <source>
        <strain evidence="2 3">DSM 27192</strain>
    </source>
</reference>
<feature type="compositionally biased region" description="Pro residues" evidence="1">
    <location>
        <begin position="211"/>
        <end position="221"/>
    </location>
</feature>
<organism evidence="2 3">
    <name type="scientific">Saitozyma podzolica</name>
    <dbReference type="NCBI Taxonomy" id="1890683"/>
    <lineage>
        <taxon>Eukaryota</taxon>
        <taxon>Fungi</taxon>
        <taxon>Dikarya</taxon>
        <taxon>Basidiomycota</taxon>
        <taxon>Agaricomycotina</taxon>
        <taxon>Tremellomycetes</taxon>
        <taxon>Tremellales</taxon>
        <taxon>Trimorphomycetaceae</taxon>
        <taxon>Saitozyma</taxon>
    </lineage>
</organism>
<feature type="compositionally biased region" description="Polar residues" evidence="1">
    <location>
        <begin position="39"/>
        <end position="54"/>
    </location>
</feature>
<proteinExistence type="predicted"/>
<sequence>MITAGICYALLANLPSPNLKGKYASALRNHNYSPDPVTKSASSRTTGRPEQSSFKQRLIGRDAVCVLTEDDVEKFVASHITTNDAVGLTEDLADLLDQRADLAHELLLAQLLLGKSHPGNRIADGLDLVKHLGQALRHLLGELLVCLRLLALLLFLGRFLELRDVLNQREVPDSGALAVHNLAIAINLRASADADFPRGQFANKVSSSSQTPPPPSSPPPEDVAILVTNVAVLIDKTAKEDLWISADQTAHDVATGRHDLAVLGDRAPR</sequence>
<dbReference type="OrthoDB" id="5431482at2759"/>
<evidence type="ECO:0000313" key="2">
    <source>
        <dbReference type="EMBL" id="RSH82984.1"/>
    </source>
</evidence>
<dbReference type="EMBL" id="RSCD01000025">
    <property type="protein sequence ID" value="RSH82984.1"/>
    <property type="molecule type" value="Genomic_DNA"/>
</dbReference>
<accession>A0A427XVV0</accession>
<name>A0A427XVV0_9TREE</name>
<feature type="region of interest" description="Disordered" evidence="1">
    <location>
        <begin position="201"/>
        <end position="221"/>
    </location>
</feature>
<comment type="caution">
    <text evidence="2">The sequence shown here is derived from an EMBL/GenBank/DDBJ whole genome shotgun (WGS) entry which is preliminary data.</text>
</comment>
<protein>
    <submittedName>
        <fullName evidence="2">Uncharacterized protein</fullName>
    </submittedName>
</protein>
<keyword evidence="3" id="KW-1185">Reference proteome</keyword>
<evidence type="ECO:0000313" key="3">
    <source>
        <dbReference type="Proteomes" id="UP000279259"/>
    </source>
</evidence>
<feature type="region of interest" description="Disordered" evidence="1">
    <location>
        <begin position="30"/>
        <end position="54"/>
    </location>
</feature>